<organism evidence="5 6">
    <name type="scientific">Thermofilum adornatum 1505</name>
    <dbReference type="NCBI Taxonomy" id="697581"/>
    <lineage>
        <taxon>Archaea</taxon>
        <taxon>Thermoproteota</taxon>
        <taxon>Thermoprotei</taxon>
        <taxon>Thermofilales</taxon>
        <taxon>Thermofilaceae</taxon>
        <taxon>Thermofilum</taxon>
    </lineage>
</organism>
<dbReference type="GeneID" id="16572714"/>
<dbReference type="Gene3D" id="3.40.50.300">
    <property type="entry name" value="P-loop containing nucleotide triphosphate hydrolases"/>
    <property type="match status" value="1"/>
</dbReference>
<feature type="domain" description="ABC transporter" evidence="4">
    <location>
        <begin position="8"/>
        <end position="254"/>
    </location>
</feature>
<gene>
    <name evidence="5" type="ORF">TCARB_1146</name>
</gene>
<evidence type="ECO:0000256" key="2">
    <source>
        <dbReference type="ARBA" id="ARBA00022741"/>
    </source>
</evidence>
<dbReference type="Proteomes" id="UP000266720">
    <property type="component" value="Chromosome"/>
</dbReference>
<evidence type="ECO:0000256" key="3">
    <source>
        <dbReference type="ARBA" id="ARBA00022840"/>
    </source>
</evidence>
<dbReference type="GO" id="GO:0005524">
    <property type="term" value="F:ATP binding"/>
    <property type="evidence" value="ECO:0007669"/>
    <property type="project" value="UniProtKB-KW"/>
</dbReference>
<sequence length="326" mass="36051">MSANTLEVRGLTVHYRTLFATIKAVNKVSFDVPKGSIVGLIGESGSGKSTLAQSLVLPKPPMHIVDGSAVLNGDIDLVKIGPALRRKILLKKVSIIPQYVLDALPVIRKLRVFLHDLAVEKDVDPKELEKIFVERLNMMNLPEKVLDMYPLELSGGMRQRVAIAIATLFNPSLLIADEPTSALDVVSQRYVLELLKDLRDSGIVESILIISHDISSIRQIADRIVVMYGGKIVEEGPIDEIISNPLHPYTKMLIKAIPPKGVHYTTTRLEGVKGVPPNLAAPLPGCVFHPRCPYAVKRCFTDEPPVVTLANGRRVSCWLYYEVRKE</sequence>
<evidence type="ECO:0000259" key="4">
    <source>
        <dbReference type="PROSITE" id="PS50893"/>
    </source>
</evidence>
<name>A0A3G1A9C2_9CREN</name>
<dbReference type="EMBL" id="CP007493">
    <property type="protein sequence ID" value="AJB42194.1"/>
    <property type="molecule type" value="Genomic_DNA"/>
</dbReference>
<dbReference type="CDD" id="cd03257">
    <property type="entry name" value="ABC_NikE_OppD_transporters"/>
    <property type="match status" value="1"/>
</dbReference>
<dbReference type="NCBIfam" id="TIGR01727">
    <property type="entry name" value="oligo_HPY"/>
    <property type="match status" value="1"/>
</dbReference>
<proteinExistence type="predicted"/>
<dbReference type="PROSITE" id="PS00211">
    <property type="entry name" value="ABC_TRANSPORTER_1"/>
    <property type="match status" value="1"/>
</dbReference>
<reference evidence="6" key="1">
    <citation type="book" date="2010" name="EXTREMOPHILES" publisher="0:0-0">
        <title>Complete genome sequences of ten hyperthermophilic archaea reveal their metabolic capabilities and possible ecological roles.</title>
        <editorList>
            <person name="?"/>
        </editorList>
        <authorList>
            <person name="Ravin N.V."/>
            <person name="Mardanov A.V."/>
            <person name="Bonch-Osmolovskaya E.A."/>
            <person name="Skryabin K.G."/>
        </authorList>
    </citation>
    <scope>NUCLEOTIDE SEQUENCE [LARGE SCALE GENOMIC DNA]</scope>
    <source>
        <strain evidence="6">1505</strain>
    </source>
</reference>
<dbReference type="KEGG" id="tcb:TCARB_1146"/>
<keyword evidence="2" id="KW-0547">Nucleotide-binding</keyword>
<dbReference type="AlphaFoldDB" id="A0A3G1A9C2"/>
<dbReference type="GO" id="GO:0016887">
    <property type="term" value="F:ATP hydrolysis activity"/>
    <property type="evidence" value="ECO:0007669"/>
    <property type="project" value="InterPro"/>
</dbReference>
<dbReference type="InterPro" id="IPR003439">
    <property type="entry name" value="ABC_transporter-like_ATP-bd"/>
</dbReference>
<evidence type="ECO:0000313" key="6">
    <source>
        <dbReference type="Proteomes" id="UP000266720"/>
    </source>
</evidence>
<dbReference type="PANTHER" id="PTHR43067">
    <property type="entry name" value="OLIGOPEPTIDE/DIPEPTIDE ABC TRANSPORTER, ATPASE SUBUNIT"/>
    <property type="match status" value="1"/>
</dbReference>
<accession>A0A3G1A9C2</accession>
<dbReference type="RefSeq" id="WP_020961762.1">
    <property type="nucleotide sequence ID" value="NZ_CP007493.1"/>
</dbReference>
<dbReference type="InterPro" id="IPR013563">
    <property type="entry name" value="Oligopep_ABC_C"/>
</dbReference>
<dbReference type="InterPro" id="IPR017871">
    <property type="entry name" value="ABC_transporter-like_CS"/>
</dbReference>
<keyword evidence="1" id="KW-0813">Transport</keyword>
<dbReference type="SUPFAM" id="SSF52540">
    <property type="entry name" value="P-loop containing nucleoside triphosphate hydrolases"/>
    <property type="match status" value="1"/>
</dbReference>
<dbReference type="Pfam" id="PF08352">
    <property type="entry name" value="oligo_HPY"/>
    <property type="match status" value="1"/>
</dbReference>
<dbReference type="STRING" id="697581.TCARB_1146"/>
<dbReference type="Pfam" id="PF00005">
    <property type="entry name" value="ABC_tran"/>
    <property type="match status" value="1"/>
</dbReference>
<dbReference type="InterPro" id="IPR003593">
    <property type="entry name" value="AAA+_ATPase"/>
</dbReference>
<dbReference type="PROSITE" id="PS50893">
    <property type="entry name" value="ABC_TRANSPORTER_2"/>
    <property type="match status" value="1"/>
</dbReference>
<dbReference type="PANTHER" id="PTHR43067:SF3">
    <property type="entry name" value="MALTOSE ABC TRANSPORTER, ATP-BINDING PROTEIN"/>
    <property type="match status" value="1"/>
</dbReference>
<dbReference type="InterPro" id="IPR027417">
    <property type="entry name" value="P-loop_NTPase"/>
</dbReference>
<keyword evidence="3 5" id="KW-0067">ATP-binding</keyword>
<evidence type="ECO:0000256" key="1">
    <source>
        <dbReference type="ARBA" id="ARBA00022448"/>
    </source>
</evidence>
<protein>
    <submittedName>
        <fullName evidence="5">Mannoside ABC transport system, ATP-binding protein 1</fullName>
    </submittedName>
</protein>
<evidence type="ECO:0000313" key="5">
    <source>
        <dbReference type="EMBL" id="AJB42194.1"/>
    </source>
</evidence>
<dbReference type="GeneID" id="25406557"/>
<dbReference type="GO" id="GO:0015833">
    <property type="term" value="P:peptide transport"/>
    <property type="evidence" value="ECO:0007669"/>
    <property type="project" value="InterPro"/>
</dbReference>
<dbReference type="SMART" id="SM00382">
    <property type="entry name" value="AAA"/>
    <property type="match status" value="1"/>
</dbReference>